<dbReference type="GeneID" id="43165291"/>
<keyword evidence="2" id="KW-0805">Transcription regulation</keyword>
<gene>
    <name evidence="6" type="ORF">SR858_00735</name>
</gene>
<dbReference type="Pfam" id="PF00126">
    <property type="entry name" value="HTH_1"/>
    <property type="match status" value="1"/>
</dbReference>
<keyword evidence="4" id="KW-0804">Transcription</keyword>
<accession>A0ABZ0XZ45</accession>
<keyword evidence="7" id="KW-1185">Reference proteome</keyword>
<sequence length="311" mass="32704">MRKITLELDVLRTFVAGVELGSFARAADRLGRSTSAVSAQLKKIEQQLETPVLRKAGRGMALTPAGETLLAYARRLLALNDEAVTALRGATLAGSVRLGMQQDFGEHLLSDVLGRFARAHPQVCIDARVARNVQLLEQITAGQLDLALAWDNGGVTWPHAAALGRLPLRWLAAASEPLLLPQTQTQPGPAPLPLVVLEVPCLMRAAAIDALDRAGIAWRIAFTSTSLSGVWAAVAAGLGVTVRTAVGVPATVRLLPPSALPPLPTIGITLLQAEAQPAPVTQRLRDIVLEAVAPTLAAAGSIPPAWTTQGY</sequence>
<evidence type="ECO:0000256" key="1">
    <source>
        <dbReference type="ARBA" id="ARBA00009437"/>
    </source>
</evidence>
<reference evidence="6 7" key="1">
    <citation type="submission" date="2023-11" db="EMBL/GenBank/DDBJ databases">
        <title>MicrobeMod: A computational toolkit for identifying prokaryotic methylation and restriction-modification with nanopore sequencing.</title>
        <authorList>
            <person name="Crits-Christoph A."/>
            <person name="Kang S.C."/>
            <person name="Lee H."/>
            <person name="Ostrov N."/>
        </authorList>
    </citation>
    <scope>NUCLEOTIDE SEQUENCE [LARGE SCALE GENOMIC DNA]</scope>
    <source>
        <strain evidence="6 7">ATCC 25935</strain>
    </source>
</reference>
<dbReference type="InterPro" id="IPR050176">
    <property type="entry name" value="LTTR"/>
</dbReference>
<evidence type="ECO:0000256" key="3">
    <source>
        <dbReference type="ARBA" id="ARBA00023125"/>
    </source>
</evidence>
<dbReference type="Proteomes" id="UP001326110">
    <property type="component" value="Chromosome"/>
</dbReference>
<dbReference type="InterPro" id="IPR036388">
    <property type="entry name" value="WH-like_DNA-bd_sf"/>
</dbReference>
<dbReference type="SUPFAM" id="SSF46785">
    <property type="entry name" value="Winged helix' DNA-binding domain"/>
    <property type="match status" value="1"/>
</dbReference>
<keyword evidence="3" id="KW-0238">DNA-binding</keyword>
<protein>
    <submittedName>
        <fullName evidence="6">LysR substrate-binding domain-containing protein</fullName>
    </submittedName>
</protein>
<dbReference type="Gene3D" id="3.40.190.10">
    <property type="entry name" value="Periplasmic binding protein-like II"/>
    <property type="match status" value="2"/>
</dbReference>
<dbReference type="SUPFAM" id="SSF53850">
    <property type="entry name" value="Periplasmic binding protein-like II"/>
    <property type="match status" value="1"/>
</dbReference>
<dbReference type="EMBL" id="CP140152">
    <property type="protein sequence ID" value="WQH04899.1"/>
    <property type="molecule type" value="Genomic_DNA"/>
</dbReference>
<evidence type="ECO:0000256" key="4">
    <source>
        <dbReference type="ARBA" id="ARBA00023163"/>
    </source>
</evidence>
<dbReference type="Gene3D" id="1.10.10.10">
    <property type="entry name" value="Winged helix-like DNA-binding domain superfamily/Winged helix DNA-binding domain"/>
    <property type="match status" value="1"/>
</dbReference>
<dbReference type="Pfam" id="PF03466">
    <property type="entry name" value="LysR_substrate"/>
    <property type="match status" value="1"/>
</dbReference>
<dbReference type="RefSeq" id="WP_040378074.1">
    <property type="nucleotide sequence ID" value="NZ_CP140152.1"/>
</dbReference>
<dbReference type="InterPro" id="IPR036390">
    <property type="entry name" value="WH_DNA-bd_sf"/>
</dbReference>
<dbReference type="PANTHER" id="PTHR30579">
    <property type="entry name" value="TRANSCRIPTIONAL REGULATOR"/>
    <property type="match status" value="1"/>
</dbReference>
<proteinExistence type="inferred from homology"/>
<dbReference type="PROSITE" id="PS50931">
    <property type="entry name" value="HTH_LYSR"/>
    <property type="match status" value="1"/>
</dbReference>
<evidence type="ECO:0000256" key="2">
    <source>
        <dbReference type="ARBA" id="ARBA00023015"/>
    </source>
</evidence>
<evidence type="ECO:0000313" key="7">
    <source>
        <dbReference type="Proteomes" id="UP001326110"/>
    </source>
</evidence>
<name>A0ABZ0XZ45_9BURK</name>
<organism evidence="6 7">
    <name type="scientific">Duganella zoogloeoides</name>
    <dbReference type="NCBI Taxonomy" id="75659"/>
    <lineage>
        <taxon>Bacteria</taxon>
        <taxon>Pseudomonadati</taxon>
        <taxon>Pseudomonadota</taxon>
        <taxon>Betaproteobacteria</taxon>
        <taxon>Burkholderiales</taxon>
        <taxon>Oxalobacteraceae</taxon>
        <taxon>Telluria group</taxon>
        <taxon>Duganella</taxon>
    </lineage>
</organism>
<dbReference type="PANTHER" id="PTHR30579:SF7">
    <property type="entry name" value="HTH-TYPE TRANSCRIPTIONAL REGULATOR LRHA-RELATED"/>
    <property type="match status" value="1"/>
</dbReference>
<dbReference type="InterPro" id="IPR000847">
    <property type="entry name" value="LysR_HTH_N"/>
</dbReference>
<comment type="similarity">
    <text evidence="1">Belongs to the LysR transcriptional regulatory family.</text>
</comment>
<evidence type="ECO:0000313" key="6">
    <source>
        <dbReference type="EMBL" id="WQH04899.1"/>
    </source>
</evidence>
<dbReference type="InterPro" id="IPR005119">
    <property type="entry name" value="LysR_subst-bd"/>
</dbReference>
<evidence type="ECO:0000259" key="5">
    <source>
        <dbReference type="PROSITE" id="PS50931"/>
    </source>
</evidence>
<feature type="domain" description="HTH lysR-type" evidence="5">
    <location>
        <begin position="6"/>
        <end position="63"/>
    </location>
</feature>